<accession>A0A0F5ES68</accession>
<gene>
    <name evidence="1" type="ORF">NCTC11296_02165</name>
</gene>
<dbReference type="Proteomes" id="UP000254465">
    <property type="component" value="Unassembled WGS sequence"/>
</dbReference>
<evidence type="ECO:0000313" key="1">
    <source>
        <dbReference type="EMBL" id="STO72241.1"/>
    </source>
</evidence>
<reference evidence="1 2" key="1">
    <citation type="submission" date="2018-06" db="EMBL/GenBank/DDBJ databases">
        <authorList>
            <consortium name="Pathogen Informatics"/>
            <person name="Doyle S."/>
        </authorList>
    </citation>
    <scope>NUCLEOTIDE SEQUENCE [LARGE SCALE GENOMIC DNA]</scope>
    <source>
        <strain evidence="1 2">NCTC11296</strain>
    </source>
</reference>
<organism evidence="1 2">
    <name type="scientific">Avibacterium paragallinarum</name>
    <name type="common">Haemophilus gallinarum</name>
    <dbReference type="NCBI Taxonomy" id="728"/>
    <lineage>
        <taxon>Bacteria</taxon>
        <taxon>Pseudomonadati</taxon>
        <taxon>Pseudomonadota</taxon>
        <taxon>Gammaproteobacteria</taxon>
        <taxon>Pasteurellales</taxon>
        <taxon>Pasteurellaceae</taxon>
        <taxon>Avibacterium</taxon>
    </lineage>
</organism>
<proteinExistence type="predicted"/>
<evidence type="ECO:0000313" key="2">
    <source>
        <dbReference type="Proteomes" id="UP000254465"/>
    </source>
</evidence>
<dbReference type="EMBL" id="UGHK01000002">
    <property type="protein sequence ID" value="STO72241.1"/>
    <property type="molecule type" value="Genomic_DNA"/>
</dbReference>
<dbReference type="AlphaFoldDB" id="A0A0F5ES68"/>
<dbReference type="RefSeq" id="WP_017805963.1">
    <property type="nucleotide sequence ID" value="NZ_CP050316.1"/>
</dbReference>
<name>A0A0F5ES68_AVIPA</name>
<dbReference type="GeneID" id="66255105"/>
<protein>
    <submittedName>
        <fullName evidence="1">Uncharacterized protein</fullName>
    </submittedName>
</protein>
<sequence length="144" mass="17134">MKHFLKVLVQFVHTKTDDDRKALFALLPKHILKHKAFFEKEMFADADQHTFYILTSLFIYWINELEESELDSDEMNLLDELQALFEEIDDDITETEQKKILLATKEIIEKQDSYSIHVKHLTKSEIQSLRESKKDAYHRMMAIS</sequence>